<dbReference type="InterPro" id="IPR013749">
    <property type="entry name" value="PM/HMP-P_kinase-1"/>
</dbReference>
<organism evidence="4 5">
    <name type="scientific">Paraburkholderia hiiakae</name>
    <dbReference type="NCBI Taxonomy" id="1081782"/>
    <lineage>
        <taxon>Bacteria</taxon>
        <taxon>Pseudomonadati</taxon>
        <taxon>Pseudomonadota</taxon>
        <taxon>Betaproteobacteria</taxon>
        <taxon>Burkholderiales</taxon>
        <taxon>Burkholderiaceae</taxon>
        <taxon>Paraburkholderia</taxon>
    </lineage>
</organism>
<dbReference type="InterPro" id="IPR004399">
    <property type="entry name" value="HMP/HMP-P_kinase_dom"/>
</dbReference>
<reference evidence="4 5" key="1">
    <citation type="submission" date="2020-10" db="EMBL/GenBank/DDBJ databases">
        <authorList>
            <person name="Peeters C."/>
        </authorList>
    </citation>
    <scope>NUCLEOTIDE SEQUENCE [LARGE SCALE GENOMIC DNA]</scope>
    <source>
        <strain evidence="4 5">LMG 27952</strain>
    </source>
</reference>
<feature type="domain" description="Pyridoxamine kinase/Phosphomethylpyrimidine kinase" evidence="3">
    <location>
        <begin position="68"/>
        <end position="307"/>
    </location>
</feature>
<sequence>MRRRERLVQREIVLARARVIRPPDSSISRIIKAFSYDGAVRRARSSIHLATFMPSDTPPIVLTFGLSDPTGGGGLQADLLTLASMGCHGVTALTGYTVRDSAGCDEVTGLDPETVATQARMLLEDMPIAAFKVGAGARAEVVTAIAEVVADYDDLPLILAPDFTLDDEHVLAADELREAMADLLVPQTTLLVADSATLIALAQPDGDAEAPSVDAAIAHLLATGCEYILAMETGTHRVVNTLYCEDGQLRQDLWDRSTQPMMGLTDTLGAAIAALLANGQEPPEAVREAQEYLYQAVQNAFRPGMGAWLPDRFFWARSNDTDADEATPGEAKQ</sequence>
<comment type="caution">
    <text evidence="4">The sequence shown here is derived from an EMBL/GenBank/DDBJ whole genome shotgun (WGS) entry which is preliminary data.</text>
</comment>
<dbReference type="EMBL" id="CAJHCQ010000001">
    <property type="protein sequence ID" value="CAD6509829.1"/>
    <property type="molecule type" value="Genomic_DNA"/>
</dbReference>
<accession>A0ABM8N9I9</accession>
<evidence type="ECO:0000313" key="5">
    <source>
        <dbReference type="Proteomes" id="UP000656319"/>
    </source>
</evidence>
<dbReference type="EC" id="2.7.1.49" evidence="2"/>
<name>A0ABM8N9I9_9BURK</name>
<dbReference type="PANTHER" id="PTHR20858">
    <property type="entry name" value="PHOSPHOMETHYLPYRIMIDINE KINASE"/>
    <property type="match status" value="1"/>
</dbReference>
<keyword evidence="5" id="KW-1185">Reference proteome</keyword>
<dbReference type="Proteomes" id="UP000656319">
    <property type="component" value="Unassembled WGS sequence"/>
</dbReference>
<dbReference type="CDD" id="cd01169">
    <property type="entry name" value="HMPP_kinase"/>
    <property type="match status" value="1"/>
</dbReference>
<proteinExistence type="predicted"/>
<dbReference type="Pfam" id="PF08543">
    <property type="entry name" value="Phos_pyr_kin"/>
    <property type="match status" value="1"/>
</dbReference>
<comment type="pathway">
    <text evidence="1">Cofactor biosynthesis; thiamine diphosphate biosynthesis.</text>
</comment>
<dbReference type="Gene3D" id="3.40.1190.20">
    <property type="match status" value="1"/>
</dbReference>
<evidence type="ECO:0000256" key="2">
    <source>
        <dbReference type="ARBA" id="ARBA00012135"/>
    </source>
</evidence>
<protein>
    <recommendedName>
        <fullName evidence="2">hydroxymethylpyrimidine kinase</fullName>
        <ecNumber evidence="2">2.7.1.49</ecNumber>
    </recommendedName>
</protein>
<dbReference type="InterPro" id="IPR029056">
    <property type="entry name" value="Ribokinase-like"/>
</dbReference>
<evidence type="ECO:0000313" key="4">
    <source>
        <dbReference type="EMBL" id="CAD6509829.1"/>
    </source>
</evidence>
<gene>
    <name evidence="4" type="ORF">LMG27952_00316</name>
</gene>
<dbReference type="SUPFAM" id="SSF53613">
    <property type="entry name" value="Ribokinase-like"/>
    <property type="match status" value="1"/>
</dbReference>
<evidence type="ECO:0000256" key="1">
    <source>
        <dbReference type="ARBA" id="ARBA00004948"/>
    </source>
</evidence>
<evidence type="ECO:0000259" key="3">
    <source>
        <dbReference type="Pfam" id="PF08543"/>
    </source>
</evidence>
<dbReference type="PANTHER" id="PTHR20858:SF17">
    <property type="entry name" value="HYDROXYMETHYLPYRIMIDINE_PHOSPHOMETHYLPYRIMIDINE KINASE THI20-RELATED"/>
    <property type="match status" value="1"/>
</dbReference>